<evidence type="ECO:0000256" key="6">
    <source>
        <dbReference type="ARBA" id="ARBA00022777"/>
    </source>
</evidence>
<dbReference type="CDD" id="cd00075">
    <property type="entry name" value="HATPase"/>
    <property type="match status" value="1"/>
</dbReference>
<dbReference type="InterPro" id="IPR050351">
    <property type="entry name" value="BphY/WalK/GraS-like"/>
</dbReference>
<dbReference type="CDD" id="cd00082">
    <property type="entry name" value="HisKA"/>
    <property type="match status" value="1"/>
</dbReference>
<gene>
    <name evidence="10" type="ORF">IAB05_02805</name>
</gene>
<dbReference type="SUPFAM" id="SSF55874">
    <property type="entry name" value="ATPase domain of HSP90 chaperone/DNA topoisomerase II/histidine kinase"/>
    <property type="match status" value="1"/>
</dbReference>
<dbReference type="SUPFAM" id="SSF47384">
    <property type="entry name" value="Homodimeric domain of signal transducing histidine kinase"/>
    <property type="match status" value="1"/>
</dbReference>
<comment type="caution">
    <text evidence="10">The sequence shown here is derived from an EMBL/GenBank/DDBJ whole genome shotgun (WGS) entry which is preliminary data.</text>
</comment>
<name>A0A9D1SH68_9FIRM</name>
<evidence type="ECO:0000313" key="10">
    <source>
        <dbReference type="EMBL" id="HIU60304.1"/>
    </source>
</evidence>
<dbReference type="InterPro" id="IPR005467">
    <property type="entry name" value="His_kinase_dom"/>
</dbReference>
<proteinExistence type="predicted"/>
<evidence type="ECO:0000256" key="2">
    <source>
        <dbReference type="ARBA" id="ARBA00004370"/>
    </source>
</evidence>
<feature type="transmembrane region" description="Helical" evidence="8">
    <location>
        <begin position="293"/>
        <end position="314"/>
    </location>
</feature>
<feature type="domain" description="Histidine kinase" evidence="9">
    <location>
        <begin position="71"/>
        <end position="275"/>
    </location>
</feature>
<dbReference type="EC" id="2.7.13.3" evidence="3"/>
<dbReference type="Pfam" id="PF02518">
    <property type="entry name" value="HATPase_c"/>
    <property type="match status" value="1"/>
</dbReference>
<evidence type="ECO:0000256" key="3">
    <source>
        <dbReference type="ARBA" id="ARBA00012438"/>
    </source>
</evidence>
<keyword evidence="7" id="KW-0902">Two-component regulatory system</keyword>
<dbReference type="PRINTS" id="PR00344">
    <property type="entry name" value="BCTRLSENSOR"/>
</dbReference>
<reference evidence="10" key="1">
    <citation type="submission" date="2020-10" db="EMBL/GenBank/DDBJ databases">
        <authorList>
            <person name="Gilroy R."/>
        </authorList>
    </citation>
    <scope>NUCLEOTIDE SEQUENCE</scope>
    <source>
        <strain evidence="10">18911</strain>
    </source>
</reference>
<dbReference type="Pfam" id="PF00512">
    <property type="entry name" value="HisKA"/>
    <property type="match status" value="1"/>
</dbReference>
<dbReference type="InterPro" id="IPR003661">
    <property type="entry name" value="HisK_dim/P_dom"/>
</dbReference>
<organism evidence="10 11">
    <name type="scientific">Candidatus Stercoripulliclostridium merdigallinarum</name>
    <dbReference type="NCBI Taxonomy" id="2840951"/>
    <lineage>
        <taxon>Bacteria</taxon>
        <taxon>Bacillati</taxon>
        <taxon>Bacillota</taxon>
        <taxon>Clostridia</taxon>
        <taxon>Eubacteriales</taxon>
        <taxon>Candidatus Stercoripulliclostridium</taxon>
    </lineage>
</organism>
<dbReference type="GO" id="GO:0016036">
    <property type="term" value="P:cellular response to phosphate starvation"/>
    <property type="evidence" value="ECO:0007669"/>
    <property type="project" value="TreeGrafter"/>
</dbReference>
<comment type="subcellular location">
    <subcellularLocation>
        <location evidence="2">Membrane</location>
    </subcellularLocation>
</comment>
<dbReference type="PROSITE" id="PS50109">
    <property type="entry name" value="HIS_KIN"/>
    <property type="match status" value="1"/>
</dbReference>
<keyword evidence="5" id="KW-0808">Transferase</keyword>
<dbReference type="Proteomes" id="UP000824094">
    <property type="component" value="Unassembled WGS sequence"/>
</dbReference>
<dbReference type="PANTHER" id="PTHR45453:SF1">
    <property type="entry name" value="PHOSPHATE REGULON SENSOR PROTEIN PHOR"/>
    <property type="match status" value="1"/>
</dbReference>
<dbReference type="InterPro" id="IPR036890">
    <property type="entry name" value="HATPase_C_sf"/>
</dbReference>
<dbReference type="AlphaFoldDB" id="A0A9D1SH68"/>
<evidence type="ECO:0000256" key="7">
    <source>
        <dbReference type="ARBA" id="ARBA00023012"/>
    </source>
</evidence>
<dbReference type="GO" id="GO:0004721">
    <property type="term" value="F:phosphoprotein phosphatase activity"/>
    <property type="evidence" value="ECO:0007669"/>
    <property type="project" value="TreeGrafter"/>
</dbReference>
<dbReference type="InterPro" id="IPR036097">
    <property type="entry name" value="HisK_dim/P_sf"/>
</dbReference>
<comment type="catalytic activity">
    <reaction evidence="1">
        <text>ATP + protein L-histidine = ADP + protein N-phospho-L-histidine.</text>
        <dbReference type="EC" id="2.7.13.3"/>
    </reaction>
</comment>
<dbReference type="EMBL" id="DVNF01000083">
    <property type="protein sequence ID" value="HIU60304.1"/>
    <property type="molecule type" value="Genomic_DNA"/>
</dbReference>
<evidence type="ECO:0000259" key="9">
    <source>
        <dbReference type="PROSITE" id="PS50109"/>
    </source>
</evidence>
<reference evidence="10" key="2">
    <citation type="journal article" date="2021" name="PeerJ">
        <title>Extensive microbial diversity within the chicken gut microbiome revealed by metagenomics and culture.</title>
        <authorList>
            <person name="Gilroy R."/>
            <person name="Ravi A."/>
            <person name="Getino M."/>
            <person name="Pursley I."/>
            <person name="Horton D.L."/>
            <person name="Alikhan N.F."/>
            <person name="Baker D."/>
            <person name="Gharbi K."/>
            <person name="Hall N."/>
            <person name="Watson M."/>
            <person name="Adriaenssens E.M."/>
            <person name="Foster-Nyarko E."/>
            <person name="Jarju S."/>
            <person name="Secka A."/>
            <person name="Antonio M."/>
            <person name="Oren A."/>
            <person name="Chaudhuri R.R."/>
            <person name="La Ragione R."/>
            <person name="Hildebrand F."/>
            <person name="Pallen M.J."/>
        </authorList>
    </citation>
    <scope>NUCLEOTIDE SEQUENCE</scope>
    <source>
        <strain evidence="10">18911</strain>
    </source>
</reference>
<keyword evidence="8" id="KW-0812">Transmembrane</keyword>
<dbReference type="SMART" id="SM00388">
    <property type="entry name" value="HisKA"/>
    <property type="match status" value="1"/>
</dbReference>
<evidence type="ECO:0000256" key="4">
    <source>
        <dbReference type="ARBA" id="ARBA00022553"/>
    </source>
</evidence>
<dbReference type="GO" id="GO:0000155">
    <property type="term" value="F:phosphorelay sensor kinase activity"/>
    <property type="evidence" value="ECO:0007669"/>
    <property type="project" value="InterPro"/>
</dbReference>
<keyword evidence="6 10" id="KW-0418">Kinase</keyword>
<evidence type="ECO:0000256" key="8">
    <source>
        <dbReference type="SAM" id="Phobius"/>
    </source>
</evidence>
<protein>
    <recommendedName>
        <fullName evidence="3">histidine kinase</fullName>
        <ecNumber evidence="3">2.7.13.3</ecNumber>
    </recommendedName>
</protein>
<dbReference type="Gene3D" id="1.10.287.130">
    <property type="match status" value="1"/>
</dbReference>
<keyword evidence="4" id="KW-0597">Phosphoprotein</keyword>
<dbReference type="InterPro" id="IPR004358">
    <property type="entry name" value="Sig_transdc_His_kin-like_C"/>
</dbReference>
<dbReference type="GO" id="GO:0005886">
    <property type="term" value="C:plasma membrane"/>
    <property type="evidence" value="ECO:0007669"/>
    <property type="project" value="TreeGrafter"/>
</dbReference>
<evidence type="ECO:0000313" key="11">
    <source>
        <dbReference type="Proteomes" id="UP000824094"/>
    </source>
</evidence>
<keyword evidence="8" id="KW-1133">Transmembrane helix</keyword>
<evidence type="ECO:0000256" key="1">
    <source>
        <dbReference type="ARBA" id="ARBA00000085"/>
    </source>
</evidence>
<dbReference type="Gene3D" id="3.30.565.10">
    <property type="entry name" value="Histidine kinase-like ATPase, C-terminal domain"/>
    <property type="match status" value="1"/>
</dbReference>
<keyword evidence="8" id="KW-0472">Membrane</keyword>
<accession>A0A9D1SH68</accession>
<dbReference type="PANTHER" id="PTHR45453">
    <property type="entry name" value="PHOSPHATE REGULON SENSOR PROTEIN PHOR"/>
    <property type="match status" value="1"/>
</dbReference>
<dbReference type="InterPro" id="IPR003594">
    <property type="entry name" value="HATPase_dom"/>
</dbReference>
<sequence>MAKLAATSETRKLVDSLKNMKRGDFASPVFIASSHELKVVSTHIEDLRKTLLLLSDEAGKAEGRYYRALSDVVHDLKSPLQVILGYAECLSDGLDDRDYVKLISEKCLEMNDIVLNIISEAKKKVQGGKFEVVAVKDFFPDAVLKGAAPVIDKGIRLKVSNSPNVNVYVDVGAFRSVIQNLLSNAAKFTDKGGRVKVIAKAGKKYLKIRVSDNGQPIDPDKLEKIFERYYTTDKKSGSGVGLSAVKQIVAAHHGFVYALKRRRGAAIELMIPRYDKNKEEVSLAVRERRLHSFMMLGYIFLPFGMIYSLIRILVTSAQISKEKHIKHLSDPDEVLKRELKRLRSEGKKHE</sequence>
<dbReference type="SMART" id="SM00387">
    <property type="entry name" value="HATPase_c"/>
    <property type="match status" value="1"/>
</dbReference>
<evidence type="ECO:0000256" key="5">
    <source>
        <dbReference type="ARBA" id="ARBA00022679"/>
    </source>
</evidence>